<keyword evidence="1" id="KW-0812">Transmembrane</keyword>
<dbReference type="GO" id="GO:0000329">
    <property type="term" value="C:fungal-type vacuole membrane"/>
    <property type="evidence" value="ECO:0007669"/>
    <property type="project" value="InterPro"/>
</dbReference>
<dbReference type="VEuPathDB" id="FungiDB:I7I53_08524"/>
<organism evidence="3">
    <name type="scientific">Ajellomyces capsulatus (strain H88)</name>
    <name type="common">Darling's disease fungus</name>
    <name type="synonym">Histoplasma capsulatum</name>
    <dbReference type="NCBI Taxonomy" id="544711"/>
    <lineage>
        <taxon>Eukaryota</taxon>
        <taxon>Fungi</taxon>
        <taxon>Dikarya</taxon>
        <taxon>Ascomycota</taxon>
        <taxon>Pezizomycotina</taxon>
        <taxon>Eurotiomycetes</taxon>
        <taxon>Eurotiomycetidae</taxon>
        <taxon>Onygenales</taxon>
        <taxon>Ajellomycetaceae</taxon>
        <taxon>Histoplasma</taxon>
    </lineage>
</organism>
<proteinExistence type="predicted"/>
<feature type="transmembrane region" description="Helical" evidence="1">
    <location>
        <begin position="74"/>
        <end position="95"/>
    </location>
</feature>
<protein>
    <submittedName>
        <fullName evidence="2">Uncharacterized protein</fullName>
    </submittedName>
</protein>
<dbReference type="OMA" id="TPSCIAR"/>
<gene>
    <name evidence="2" type="ORF">HCEG_00141</name>
</gene>
<dbReference type="PANTHER" id="PTHR35895:SF2">
    <property type="match status" value="1"/>
</dbReference>
<evidence type="ECO:0000313" key="2">
    <source>
        <dbReference type="EMBL" id="EGC40779.1"/>
    </source>
</evidence>
<accession>F0U7K2</accession>
<dbReference type="EMBL" id="DS990636">
    <property type="protein sequence ID" value="EGC40779.1"/>
    <property type="molecule type" value="Genomic_DNA"/>
</dbReference>
<dbReference type="HOGENOM" id="CLU_416742_0_0_1"/>
<feature type="transmembrane region" description="Helical" evidence="1">
    <location>
        <begin position="101"/>
        <end position="124"/>
    </location>
</feature>
<sequence>MVGVHFVLLVKGWAKFVQEWLTFKSINGAKFDTPAIMVLATPSCIARFGALSSSAIVLGLGATFIQNRASSTEFLIYIEVLSALTVVGSMVPPYPNFAYDLVWTLAWSLAAVFALVIQGGIRIVDAKFDIRSLKNRLLNVEAWSQEQEVKGEYREERKKEGLDETVEKVPSGEKRKKTKKVIFTWGVPAFGRYLMYRTPIPDYNVTLTNPTNDNISFKISTNIRVPGGLKISVDPMHADFFIQDRMSFTIPVVTVDLPKMSFRPNERIELVNETLKLGNLNEFARLAEQVAYQPAFRLGDITVRILVGNIQVGRVIVALNEIVPGNNTLLVKGNLDFGTIQKNIIAILKTELPYLKQGLLMASAVVESMVSQGQRLSYWENSFQSIKMSATTPVKPLFSSVIGNHFESSEPAPMELPDTGGVGGDIIASLADKVLKTMNNVGEHLNLWGELPNQLTEVFLLKSSTAMMATLRHIAQQPTAYRRPVASNDLLLLFSVLQSVPAIPGAFGFLSRVVTREEVRKEKGASYTWQSQLMDTFVHQCPPSSRSAKRRVNWRRARATERCLSLASTTGGNRAAELHGTGTLSETQNVLSLFQCLLQTSAISILTQIWTKGLRASFGEGKLAKLHDAGGRSVSRPNPGTPRSYDKQLDLFLNASQAHLH</sequence>
<dbReference type="Proteomes" id="UP000008142">
    <property type="component" value="Unassembled WGS sequence"/>
</dbReference>
<reference evidence="3" key="1">
    <citation type="submission" date="2008-07" db="EMBL/GenBank/DDBJ databases">
        <title>Annotation of Ajellomyces capsulatus strain H88.</title>
        <authorList>
            <person name="Champion M."/>
            <person name="Cuomo C."/>
            <person name="Ma L.-J."/>
            <person name="Henn M.R."/>
            <person name="Sil A."/>
            <person name="Goldman B."/>
            <person name="Young S.K."/>
            <person name="Kodira C.D."/>
            <person name="Zeng Q."/>
            <person name="Koehrsen M."/>
            <person name="Alvarado L."/>
            <person name="Berlin A."/>
            <person name="Borenstein D."/>
            <person name="Chen Z."/>
            <person name="Engels R."/>
            <person name="Freedman E."/>
            <person name="Gellesch M."/>
            <person name="Goldberg J."/>
            <person name="Griggs A."/>
            <person name="Gujja S."/>
            <person name="Heiman D."/>
            <person name="Hepburn T."/>
            <person name="Howarth C."/>
            <person name="Jen D."/>
            <person name="Larson L."/>
            <person name="Lewis B."/>
            <person name="Mehta T."/>
            <person name="Park D."/>
            <person name="Pearson M."/>
            <person name="Roberts A."/>
            <person name="Saif S."/>
            <person name="Shea T."/>
            <person name="Shenoy N."/>
            <person name="Sisk P."/>
            <person name="Stolte C."/>
            <person name="Sykes S."/>
            <person name="Walk T."/>
            <person name="White J."/>
            <person name="Yandava C."/>
            <person name="Klein B."/>
            <person name="McEwen J.G."/>
            <person name="Puccia R."/>
            <person name="Goldman G.H."/>
            <person name="Felipe M.S."/>
            <person name="Nino-Vega G."/>
            <person name="San-Blas G."/>
            <person name="Taylor J."/>
            <person name="Mendoza L."/>
            <person name="Galagan J."/>
            <person name="Nusbaum C."/>
            <person name="Birren B."/>
        </authorList>
    </citation>
    <scope>NUCLEOTIDE SEQUENCE [LARGE SCALE GENOMIC DNA]</scope>
    <source>
        <strain evidence="3">H88</strain>
    </source>
</reference>
<dbReference type="PANTHER" id="PTHR35895">
    <property type="entry name" value="CHROMOSOME 16, WHOLE GENOME SHOTGUN SEQUENCE"/>
    <property type="match status" value="1"/>
</dbReference>
<evidence type="ECO:0000256" key="1">
    <source>
        <dbReference type="SAM" id="Phobius"/>
    </source>
</evidence>
<dbReference type="InterPro" id="IPR046368">
    <property type="entry name" value="Tag1"/>
</dbReference>
<name>F0U7K2_AJEC8</name>
<keyword evidence="1" id="KW-1133">Transmembrane helix</keyword>
<dbReference type="OrthoDB" id="10039566at2759"/>
<evidence type="ECO:0000313" key="3">
    <source>
        <dbReference type="Proteomes" id="UP000008142"/>
    </source>
</evidence>
<keyword evidence="1" id="KW-0472">Membrane</keyword>
<feature type="transmembrane region" description="Helical" evidence="1">
    <location>
        <begin position="38"/>
        <end position="62"/>
    </location>
</feature>
<dbReference type="AlphaFoldDB" id="F0U7K2"/>